<dbReference type="InterPro" id="IPR039104">
    <property type="entry name" value="6PGL"/>
</dbReference>
<protein>
    <recommendedName>
        <fullName evidence="1">Glucosamine/galactosamine-6-phosphate isomerase domain-containing protein</fullName>
    </recommendedName>
</protein>
<comment type="caution">
    <text evidence="2">The sequence shown here is derived from an EMBL/GenBank/DDBJ whole genome shotgun (WGS) entry which is preliminary data.</text>
</comment>
<dbReference type="InterPro" id="IPR037171">
    <property type="entry name" value="NagB/RpiA_transferase-like"/>
</dbReference>
<evidence type="ECO:0000313" key="2">
    <source>
        <dbReference type="EMBL" id="KRO41395.1"/>
    </source>
</evidence>
<dbReference type="Gene3D" id="3.40.50.1360">
    <property type="match status" value="1"/>
</dbReference>
<dbReference type="Pfam" id="PF01182">
    <property type="entry name" value="Glucosamine_iso"/>
    <property type="match status" value="1"/>
</dbReference>
<sequence>MKDTNLKIAQSIAHSLALGINQVGHATLVVPGGSSPLDIFAHLSLIPIQWTKVTIILGDDRLVDVTHEHSNEQLIKEHLLINEAKAAHYISLIHPSLSVSQLELPFNVVLLGMGLDGHFASLFPDLLDLDRLFNADGPHEIFTSEIALGDPMHLRKTMNMSLLLNAHRCILLVSSLSKRKLVDHAMSDNRLPLYYLLNQSKLDIEFSDINF</sequence>
<accession>A0A0R2PZ68</accession>
<gene>
    <name evidence="2" type="ORF">ABR63_03880</name>
</gene>
<dbReference type="PANTHER" id="PTHR11054">
    <property type="entry name" value="6-PHOSPHOGLUCONOLACTONASE"/>
    <property type="match status" value="1"/>
</dbReference>
<dbReference type="Proteomes" id="UP000050874">
    <property type="component" value="Unassembled WGS sequence"/>
</dbReference>
<feature type="domain" description="Glucosamine/galactosamine-6-phosphate isomerase" evidence="1">
    <location>
        <begin position="7"/>
        <end position="196"/>
    </location>
</feature>
<dbReference type="EMBL" id="LIAV01000003">
    <property type="protein sequence ID" value="KRO41395.1"/>
    <property type="molecule type" value="Genomic_DNA"/>
</dbReference>
<evidence type="ECO:0000259" key="1">
    <source>
        <dbReference type="Pfam" id="PF01182"/>
    </source>
</evidence>
<reference evidence="3" key="1">
    <citation type="submission" date="2015-10" db="EMBL/GenBank/DDBJ databases">
        <title>Metagenome-Assembled Genomes uncover a global brackish microbiome.</title>
        <authorList>
            <person name="Hugerth L.W."/>
            <person name="Larsson J."/>
            <person name="Alneberg J."/>
            <person name="Lindh M.V."/>
            <person name="Legrand C."/>
            <person name="Pinhassi J."/>
            <person name="Andersson A."/>
        </authorList>
    </citation>
    <scope>NUCLEOTIDE SEQUENCE [LARGE SCALE GENOMIC DNA]</scope>
</reference>
<dbReference type="SUPFAM" id="SSF100950">
    <property type="entry name" value="NagB/RpiA/CoA transferase-like"/>
    <property type="match status" value="1"/>
</dbReference>
<dbReference type="AlphaFoldDB" id="A0A0R2PZ68"/>
<evidence type="ECO:0000313" key="3">
    <source>
        <dbReference type="Proteomes" id="UP000050874"/>
    </source>
</evidence>
<dbReference type="GO" id="GO:0005975">
    <property type="term" value="P:carbohydrate metabolic process"/>
    <property type="evidence" value="ECO:0007669"/>
    <property type="project" value="InterPro"/>
</dbReference>
<name>A0A0R2PZ68_9GAMM</name>
<organism evidence="2 3">
    <name type="scientific">SAR86 cluster bacterium BACL1 MAG-120920-bin57</name>
    <dbReference type="NCBI Taxonomy" id="1655571"/>
    <lineage>
        <taxon>Bacteria</taxon>
        <taxon>Pseudomonadati</taxon>
        <taxon>Pseudomonadota</taxon>
        <taxon>Gammaproteobacteria</taxon>
        <taxon>SAR86 cluster</taxon>
    </lineage>
</organism>
<dbReference type="InterPro" id="IPR006148">
    <property type="entry name" value="Glc/Gal-6P_isomerase"/>
</dbReference>
<dbReference type="PANTHER" id="PTHR11054:SF0">
    <property type="entry name" value="6-PHOSPHOGLUCONOLACTONASE"/>
    <property type="match status" value="1"/>
</dbReference>
<proteinExistence type="predicted"/>